<dbReference type="GO" id="GO:0005829">
    <property type="term" value="C:cytosol"/>
    <property type="evidence" value="ECO:0007669"/>
    <property type="project" value="TreeGrafter"/>
</dbReference>
<evidence type="ECO:0000313" key="6">
    <source>
        <dbReference type="Proteomes" id="UP000510822"/>
    </source>
</evidence>
<dbReference type="PROSITE" id="PS00041">
    <property type="entry name" value="HTH_ARAC_FAMILY_1"/>
    <property type="match status" value="1"/>
</dbReference>
<feature type="domain" description="HTH araC/xylS-type" evidence="4">
    <location>
        <begin position="167"/>
        <end position="264"/>
    </location>
</feature>
<dbReference type="SMART" id="SM00342">
    <property type="entry name" value="HTH_ARAC"/>
    <property type="match status" value="1"/>
</dbReference>
<dbReference type="InterPro" id="IPR018062">
    <property type="entry name" value="HTH_AraC-typ_CS"/>
</dbReference>
<keyword evidence="2" id="KW-0238">DNA-binding</keyword>
<keyword evidence="3" id="KW-0804">Transcription</keyword>
<evidence type="ECO:0000259" key="4">
    <source>
        <dbReference type="PROSITE" id="PS01124"/>
    </source>
</evidence>
<evidence type="ECO:0000256" key="2">
    <source>
        <dbReference type="ARBA" id="ARBA00023125"/>
    </source>
</evidence>
<evidence type="ECO:0000313" key="5">
    <source>
        <dbReference type="EMBL" id="QLI82491.1"/>
    </source>
</evidence>
<dbReference type="KEGG" id="cfon:HZU75_13675"/>
<organism evidence="5 6">
    <name type="scientific">Chitinibacter fontanus</name>
    <dbReference type="NCBI Taxonomy" id="1737446"/>
    <lineage>
        <taxon>Bacteria</taxon>
        <taxon>Pseudomonadati</taxon>
        <taxon>Pseudomonadota</taxon>
        <taxon>Betaproteobacteria</taxon>
        <taxon>Neisseriales</taxon>
        <taxon>Chitinibacteraceae</taxon>
        <taxon>Chitinibacter</taxon>
    </lineage>
</organism>
<gene>
    <name evidence="5" type="ORF">HZU75_13675</name>
</gene>
<sequence length="266" mass="29892">MSQIQIRQIQQSMIYAKSTQQLRQVSCLQPTLMRIRHGEKHIWLNEQTYIARAGDILIAPAGLQLTLTNQPDVHGYACEVLTIAPGLIEQFRQNHPAAVQTALQQAPRLCEKLSATMALLWDELFNAIANNEPVELIEHRAAGLLLALTLSGFATALLSHRDDTVAQRVQMLIMLEPAREWTVELMAKQLNLGASTLRRQLQQEGQSFREILERIRLNIGLGLIQTSKHAIGQIAQQCGYQSASRFSARFQLQFGIKPLQLRATIN</sequence>
<dbReference type="Pfam" id="PF12833">
    <property type="entry name" value="HTH_18"/>
    <property type="match status" value="1"/>
</dbReference>
<dbReference type="PANTHER" id="PTHR47894:SF4">
    <property type="entry name" value="HTH-TYPE TRANSCRIPTIONAL REGULATOR GADX"/>
    <property type="match status" value="1"/>
</dbReference>
<dbReference type="AlphaFoldDB" id="A0A7D5VAV1"/>
<dbReference type="InterPro" id="IPR018060">
    <property type="entry name" value="HTH_AraC"/>
</dbReference>
<keyword evidence="6" id="KW-1185">Reference proteome</keyword>
<dbReference type="RefSeq" id="WP_180306569.1">
    <property type="nucleotide sequence ID" value="NZ_CP058952.1"/>
</dbReference>
<name>A0A7D5VAV1_9NEIS</name>
<dbReference type="GO" id="GO:0003700">
    <property type="term" value="F:DNA-binding transcription factor activity"/>
    <property type="evidence" value="ECO:0007669"/>
    <property type="project" value="InterPro"/>
</dbReference>
<dbReference type="InterPro" id="IPR009057">
    <property type="entry name" value="Homeodomain-like_sf"/>
</dbReference>
<protein>
    <submittedName>
        <fullName evidence="5">AraC family transcriptional regulator</fullName>
    </submittedName>
</protein>
<dbReference type="PANTHER" id="PTHR47894">
    <property type="entry name" value="HTH-TYPE TRANSCRIPTIONAL REGULATOR GADX"/>
    <property type="match status" value="1"/>
</dbReference>
<dbReference type="Proteomes" id="UP000510822">
    <property type="component" value="Chromosome"/>
</dbReference>
<accession>A0A7D5VAV1</accession>
<dbReference type="PROSITE" id="PS01124">
    <property type="entry name" value="HTH_ARAC_FAMILY_2"/>
    <property type="match status" value="1"/>
</dbReference>
<dbReference type="GO" id="GO:0000976">
    <property type="term" value="F:transcription cis-regulatory region binding"/>
    <property type="evidence" value="ECO:0007669"/>
    <property type="project" value="TreeGrafter"/>
</dbReference>
<proteinExistence type="predicted"/>
<evidence type="ECO:0000256" key="3">
    <source>
        <dbReference type="ARBA" id="ARBA00023163"/>
    </source>
</evidence>
<reference evidence="5 6" key="1">
    <citation type="journal article" date="2016" name="Int. J. Syst. Evol. Microbiol.">
        <title>Chitinibacter fontanus sp. nov., isolated from a spring.</title>
        <authorList>
            <person name="Sheu S.Y."/>
            <person name="Li Y.S."/>
            <person name="Young C.C."/>
            <person name="Chen W.M."/>
        </authorList>
    </citation>
    <scope>NUCLEOTIDE SEQUENCE [LARGE SCALE GENOMIC DNA]</scope>
    <source>
        <strain evidence="5 6">STM-7</strain>
    </source>
</reference>
<dbReference type="EMBL" id="CP058952">
    <property type="protein sequence ID" value="QLI82491.1"/>
    <property type="molecule type" value="Genomic_DNA"/>
</dbReference>
<keyword evidence="1" id="KW-0805">Transcription regulation</keyword>
<dbReference type="SUPFAM" id="SSF46689">
    <property type="entry name" value="Homeodomain-like"/>
    <property type="match status" value="1"/>
</dbReference>
<evidence type="ECO:0000256" key="1">
    <source>
        <dbReference type="ARBA" id="ARBA00023015"/>
    </source>
</evidence>
<dbReference type="Gene3D" id="1.10.10.60">
    <property type="entry name" value="Homeodomain-like"/>
    <property type="match status" value="1"/>
</dbReference>